<organism evidence="5 6">
    <name type="scientific">Gordonia phosphorivorans</name>
    <dbReference type="NCBI Taxonomy" id="1056982"/>
    <lineage>
        <taxon>Bacteria</taxon>
        <taxon>Bacillati</taxon>
        <taxon>Actinomycetota</taxon>
        <taxon>Actinomycetes</taxon>
        <taxon>Mycobacteriales</taxon>
        <taxon>Gordoniaceae</taxon>
        <taxon>Gordonia</taxon>
    </lineage>
</organism>
<keyword evidence="1 3" id="KW-0456">Lyase</keyword>
<evidence type="ECO:0000256" key="3">
    <source>
        <dbReference type="RuleBase" id="RU361172"/>
    </source>
</evidence>
<dbReference type="InterPro" id="IPR019468">
    <property type="entry name" value="AdenyloSucc_lyase_C"/>
</dbReference>
<dbReference type="PANTHER" id="PTHR43172">
    <property type="entry name" value="ADENYLOSUCCINATE LYASE"/>
    <property type="match status" value="1"/>
</dbReference>
<comment type="catalytic activity">
    <reaction evidence="3">
        <text>(2S)-2-[5-amino-1-(5-phospho-beta-D-ribosyl)imidazole-4-carboxamido]succinate = 5-amino-1-(5-phospho-beta-D-ribosyl)imidazole-4-carboxamide + fumarate</text>
        <dbReference type="Rhea" id="RHEA:23920"/>
        <dbReference type="ChEBI" id="CHEBI:29806"/>
        <dbReference type="ChEBI" id="CHEBI:58443"/>
        <dbReference type="ChEBI" id="CHEBI:58475"/>
        <dbReference type="EC" id="4.3.2.2"/>
    </reaction>
</comment>
<comment type="catalytic activity">
    <reaction evidence="3">
        <text>N(6)-(1,2-dicarboxyethyl)-AMP = fumarate + AMP</text>
        <dbReference type="Rhea" id="RHEA:16853"/>
        <dbReference type="ChEBI" id="CHEBI:29806"/>
        <dbReference type="ChEBI" id="CHEBI:57567"/>
        <dbReference type="ChEBI" id="CHEBI:456215"/>
        <dbReference type="EC" id="4.3.2.2"/>
    </reaction>
</comment>
<proteinExistence type="inferred from homology"/>
<name>A0ABV6HCC7_9ACTN</name>
<accession>A0ABV6HCC7</accession>
<dbReference type="Pfam" id="PF00206">
    <property type="entry name" value="Lyase_1"/>
    <property type="match status" value="1"/>
</dbReference>
<dbReference type="SMART" id="SM00998">
    <property type="entry name" value="ADSL_C"/>
    <property type="match status" value="1"/>
</dbReference>
<evidence type="ECO:0000313" key="5">
    <source>
        <dbReference type="EMBL" id="MFC0316531.1"/>
    </source>
</evidence>
<evidence type="ECO:0000259" key="4">
    <source>
        <dbReference type="SMART" id="SM00998"/>
    </source>
</evidence>
<dbReference type="NCBIfam" id="TIGR00928">
    <property type="entry name" value="purB"/>
    <property type="match status" value="1"/>
</dbReference>
<protein>
    <recommendedName>
        <fullName evidence="2 3">Adenylosuccinate lyase</fullName>
        <shortName evidence="3">ASL</shortName>
        <ecNumber evidence="2 3">4.3.2.2</ecNumber>
    </recommendedName>
    <alternativeName>
        <fullName evidence="3">Adenylosuccinase</fullName>
    </alternativeName>
</protein>
<comment type="pathway">
    <text evidence="3">Purine metabolism; IMP biosynthesis via de novo pathway; 5-amino-1-(5-phospho-D-ribosyl)imidazole-4-carboxamide from 5-amino-1-(5-phospho-D-ribosyl)imidazole-4-carboxylate: step 2/2.</text>
</comment>
<dbReference type="InterPro" id="IPR022761">
    <property type="entry name" value="Fumarate_lyase_N"/>
</dbReference>
<dbReference type="InterPro" id="IPR020557">
    <property type="entry name" value="Fumarate_lyase_CS"/>
</dbReference>
<evidence type="ECO:0000313" key="6">
    <source>
        <dbReference type="Proteomes" id="UP001589783"/>
    </source>
</evidence>
<reference evidence="5 6" key="1">
    <citation type="submission" date="2024-09" db="EMBL/GenBank/DDBJ databases">
        <authorList>
            <person name="Sun Q."/>
            <person name="Mori K."/>
        </authorList>
    </citation>
    <scope>NUCLEOTIDE SEQUENCE [LARGE SCALE GENOMIC DNA]</scope>
    <source>
        <strain evidence="5 6">CCM 7957</strain>
    </source>
</reference>
<dbReference type="EC" id="4.3.2.2" evidence="2 3"/>
<dbReference type="PROSITE" id="PS00163">
    <property type="entry name" value="FUMARATE_LYASES"/>
    <property type="match status" value="1"/>
</dbReference>
<comment type="pathway">
    <text evidence="3">Purine metabolism; AMP biosynthesis via de novo pathway; AMP from IMP: step 2/2.</text>
</comment>
<dbReference type="InterPro" id="IPR004769">
    <property type="entry name" value="Pur_lyase"/>
</dbReference>
<feature type="domain" description="Adenylosuccinate lyase C-terminal" evidence="4">
    <location>
        <begin position="368"/>
        <end position="453"/>
    </location>
</feature>
<dbReference type="GO" id="GO:0016829">
    <property type="term" value="F:lyase activity"/>
    <property type="evidence" value="ECO:0007669"/>
    <property type="project" value="UniProtKB-KW"/>
</dbReference>
<dbReference type="RefSeq" id="WP_382366303.1">
    <property type="nucleotide sequence ID" value="NZ_JBHLWV010000053.1"/>
</dbReference>
<dbReference type="PANTHER" id="PTHR43172:SF1">
    <property type="entry name" value="ADENYLOSUCCINATE LYASE"/>
    <property type="match status" value="1"/>
</dbReference>
<dbReference type="Gene3D" id="1.20.200.10">
    <property type="entry name" value="Fumarase/aspartase (Central domain)"/>
    <property type="match status" value="1"/>
</dbReference>
<comment type="similarity">
    <text evidence="3">Belongs to the lyase 1 family. Adenylosuccinate lyase subfamily.</text>
</comment>
<dbReference type="InterPro" id="IPR000362">
    <property type="entry name" value="Fumarate_lyase_fam"/>
</dbReference>
<dbReference type="PRINTS" id="PR00149">
    <property type="entry name" value="FUMRATELYASE"/>
</dbReference>
<dbReference type="Proteomes" id="UP001589783">
    <property type="component" value="Unassembled WGS sequence"/>
</dbReference>
<sequence>MGKPAISNVLASRYASADLGEIWSPRNKIILERRLWIAVLRAQRELGIDVPAGAIEDYERVVDQVDLDAIAERERITRHDVKARIEEFNDLAGHEQIHKGMTSRDLTENVEQLQILSSLTYVRSHSVALLARITERAALYSSTVMAGRSHNVAAQATTLGKRFASAADELMAALTRLDELIARYPLRGIKGPMGTSQDMLDLLDGDAAKLDALENKVATHLGFGNALTSVGQVYPRSLDYDVVSALVQLAAAPSSLATTIRLMAGHELVTEGFQPGQVGSSAMPHKMNTRSCERVNGLAVILRGYASMTGELAGAQWNEGDVFCSVVRRVALPDAFFAIDGLMETFLTVLDEFGAYPAVIANELDRYLPFLATTKVLMAAVRAGVGRETAHEAIKENAVAVALAMREEGREPDLLDRLAADDRLPLDRAALDALIADKSAFAGAADAQVTAVVAAAAAWIDADPEAAAYRPAPIL</sequence>
<dbReference type="Gene3D" id="1.10.40.30">
    <property type="entry name" value="Fumarase/aspartase (C-terminal domain)"/>
    <property type="match status" value="1"/>
</dbReference>
<dbReference type="Pfam" id="PF10397">
    <property type="entry name" value="ADSL_C"/>
    <property type="match status" value="1"/>
</dbReference>
<keyword evidence="6" id="KW-1185">Reference proteome</keyword>
<evidence type="ECO:0000256" key="1">
    <source>
        <dbReference type="ARBA" id="ARBA00023239"/>
    </source>
</evidence>
<dbReference type="InterPro" id="IPR008948">
    <property type="entry name" value="L-Aspartase-like"/>
</dbReference>
<evidence type="ECO:0000256" key="2">
    <source>
        <dbReference type="NCBIfam" id="TIGR00928"/>
    </source>
</evidence>
<comment type="caution">
    <text evidence="5">The sequence shown here is derived from an EMBL/GenBank/DDBJ whole genome shotgun (WGS) entry which is preliminary data.</text>
</comment>
<dbReference type="SUPFAM" id="SSF48557">
    <property type="entry name" value="L-aspartase-like"/>
    <property type="match status" value="1"/>
</dbReference>
<keyword evidence="3" id="KW-0658">Purine biosynthesis</keyword>
<dbReference type="Gene3D" id="1.10.275.60">
    <property type="match status" value="1"/>
</dbReference>
<gene>
    <name evidence="5" type="primary">purB</name>
    <name evidence="5" type="ORF">ACFFJD_16940</name>
</gene>
<dbReference type="EMBL" id="JBHLWV010000053">
    <property type="protein sequence ID" value="MFC0316531.1"/>
    <property type="molecule type" value="Genomic_DNA"/>
</dbReference>